<comment type="caution">
    <text evidence="2">The sequence shown here is derived from an EMBL/GenBank/DDBJ whole genome shotgun (WGS) entry which is preliminary data.</text>
</comment>
<sequence>MKNFLVLVILSLSFLSCKNLLFNAGLSAMGVYDEEAKYHLAKSRSKVIVILPTHHIGTPEYYADLKSKIDSLAAIEFYFYVESVNTQSHDDSLLRKFRKFSGNPIPASGYKNIVDSVLGKKFKIKFKKEIIDQPSYPELGVPSERYSNVDATLEQLVGYYENRYGPIQLDPCDFETEIFEETSCKKMNVAREVKKDVIEDFRNEIVLNRIDSEKEPKIVLIYGDGHTPGLISGLKVRGFLIQESVKD</sequence>
<accession>A0A370QL66</accession>
<keyword evidence="1" id="KW-0732">Signal</keyword>
<reference evidence="2 3" key="1">
    <citation type="submission" date="2018-07" db="EMBL/GenBank/DDBJ databases">
        <title>Genomic Encyclopedia of Type Strains, Phase IV (KMG-IV): sequencing the most valuable type-strain genomes for metagenomic binning, comparative biology and taxonomic classification.</title>
        <authorList>
            <person name="Goeker M."/>
        </authorList>
    </citation>
    <scope>NUCLEOTIDE SEQUENCE [LARGE SCALE GENOMIC DNA]</scope>
    <source>
        <strain evidence="2 3">DSM 101478</strain>
    </source>
</reference>
<evidence type="ECO:0000256" key="1">
    <source>
        <dbReference type="SAM" id="SignalP"/>
    </source>
</evidence>
<protein>
    <submittedName>
        <fullName evidence="2">Uncharacterized protein</fullName>
    </submittedName>
</protein>
<dbReference type="Proteomes" id="UP000255317">
    <property type="component" value="Unassembled WGS sequence"/>
</dbReference>
<dbReference type="OrthoDB" id="700091at2"/>
<dbReference type="PROSITE" id="PS51257">
    <property type="entry name" value="PROKAR_LIPOPROTEIN"/>
    <property type="match status" value="1"/>
</dbReference>
<gene>
    <name evidence="2" type="ORF">C8D94_101972</name>
</gene>
<feature type="signal peptide" evidence="1">
    <location>
        <begin position="1"/>
        <end position="18"/>
    </location>
</feature>
<evidence type="ECO:0000313" key="2">
    <source>
        <dbReference type="EMBL" id="RDK89092.1"/>
    </source>
</evidence>
<keyword evidence="3" id="KW-1185">Reference proteome</keyword>
<dbReference type="EMBL" id="QRAO01000001">
    <property type="protein sequence ID" value="RDK89092.1"/>
    <property type="molecule type" value="Genomic_DNA"/>
</dbReference>
<proteinExistence type="predicted"/>
<organism evidence="2 3">
    <name type="scientific">Marinirhabdus gelatinilytica</name>
    <dbReference type="NCBI Taxonomy" id="1703343"/>
    <lineage>
        <taxon>Bacteria</taxon>
        <taxon>Pseudomonadati</taxon>
        <taxon>Bacteroidota</taxon>
        <taxon>Flavobacteriia</taxon>
        <taxon>Flavobacteriales</taxon>
        <taxon>Flavobacteriaceae</taxon>
    </lineage>
</organism>
<feature type="chain" id="PRO_5016638760" evidence="1">
    <location>
        <begin position="19"/>
        <end position="247"/>
    </location>
</feature>
<dbReference type="RefSeq" id="WP_115122734.1">
    <property type="nucleotide sequence ID" value="NZ_QRAO01000001.1"/>
</dbReference>
<evidence type="ECO:0000313" key="3">
    <source>
        <dbReference type="Proteomes" id="UP000255317"/>
    </source>
</evidence>
<dbReference type="AlphaFoldDB" id="A0A370QL66"/>
<name>A0A370QL66_9FLAO</name>